<dbReference type="PROSITE" id="PS00229">
    <property type="entry name" value="TAU_MAP_1"/>
    <property type="match status" value="1"/>
</dbReference>
<evidence type="ECO:0000256" key="5">
    <source>
        <dbReference type="ARBA" id="ARBA00022737"/>
    </source>
</evidence>
<evidence type="ECO:0000256" key="4">
    <source>
        <dbReference type="ARBA" id="ARBA00022701"/>
    </source>
</evidence>
<accession>A0A8C6ZAZ3</accession>
<dbReference type="GO" id="GO:0005874">
    <property type="term" value="C:microtubule"/>
    <property type="evidence" value="ECO:0007669"/>
    <property type="project" value="UniProtKB-KW"/>
</dbReference>
<dbReference type="Pfam" id="PF00418">
    <property type="entry name" value="Tubulin-binding"/>
    <property type="match status" value="4"/>
</dbReference>
<evidence type="ECO:0000256" key="3">
    <source>
        <dbReference type="ARBA" id="ARBA00022553"/>
    </source>
</evidence>
<feature type="region of interest" description="Disordered" evidence="8">
    <location>
        <begin position="1"/>
        <end position="83"/>
    </location>
</feature>
<evidence type="ECO:0000259" key="9">
    <source>
        <dbReference type="Pfam" id="PF10522"/>
    </source>
</evidence>
<protein>
    <recommendedName>
        <fullName evidence="7">Microtubule-associated protein</fullName>
    </recommendedName>
</protein>
<feature type="compositionally biased region" description="Basic and acidic residues" evidence="8">
    <location>
        <begin position="101"/>
        <end position="112"/>
    </location>
</feature>
<evidence type="ECO:0000313" key="11">
    <source>
        <dbReference type="Proteomes" id="UP000694420"/>
    </source>
</evidence>
<dbReference type="Ensembl" id="ENSNPET00000012475.1">
    <property type="protein sequence ID" value="ENSNPEP00000012169.1"/>
    <property type="gene ID" value="ENSNPEG00000008892.1"/>
</dbReference>
<evidence type="ECO:0000256" key="6">
    <source>
        <dbReference type="ARBA" id="ARBA00023212"/>
    </source>
</evidence>
<dbReference type="InterPro" id="IPR027324">
    <property type="entry name" value="MAP2/MAP4/Tau"/>
</dbReference>
<dbReference type="GO" id="GO:0008017">
    <property type="term" value="F:microtubule binding"/>
    <property type="evidence" value="ECO:0007669"/>
    <property type="project" value="InterPro"/>
</dbReference>
<evidence type="ECO:0000256" key="1">
    <source>
        <dbReference type="ARBA" id="ARBA00004245"/>
    </source>
</evidence>
<feature type="compositionally biased region" description="Basic and acidic residues" evidence="8">
    <location>
        <begin position="74"/>
        <end position="83"/>
    </location>
</feature>
<dbReference type="GO" id="GO:0000226">
    <property type="term" value="P:microtubule cytoskeleton organization"/>
    <property type="evidence" value="ECO:0007669"/>
    <property type="project" value="TreeGrafter"/>
</dbReference>
<dbReference type="PROSITE" id="PS51491">
    <property type="entry name" value="TAU_MAP_2"/>
    <property type="match status" value="4"/>
</dbReference>
<evidence type="ECO:0000256" key="8">
    <source>
        <dbReference type="SAM" id="MobiDB-lite"/>
    </source>
</evidence>
<feature type="compositionally biased region" description="Low complexity" evidence="8">
    <location>
        <begin position="275"/>
        <end position="292"/>
    </location>
</feature>
<reference evidence="10" key="2">
    <citation type="submission" date="2025-09" db="UniProtKB">
        <authorList>
            <consortium name="Ensembl"/>
        </authorList>
    </citation>
    <scope>IDENTIFICATION</scope>
</reference>
<dbReference type="AlphaFoldDB" id="A0A8C6ZAZ3"/>
<keyword evidence="4 7" id="KW-0493">Microtubule</keyword>
<dbReference type="GO" id="GO:0031175">
    <property type="term" value="P:neuron projection development"/>
    <property type="evidence" value="ECO:0007669"/>
    <property type="project" value="TreeGrafter"/>
</dbReference>
<feature type="compositionally biased region" description="Basic and acidic residues" evidence="8">
    <location>
        <begin position="1"/>
        <end position="11"/>
    </location>
</feature>
<dbReference type="PANTHER" id="PTHR11501:SF15">
    <property type="entry name" value="MICROTUBULE-ASSOCIATED PROTEIN 2"/>
    <property type="match status" value="1"/>
</dbReference>
<dbReference type="Proteomes" id="UP000694420">
    <property type="component" value="Unplaced"/>
</dbReference>
<keyword evidence="11" id="KW-1185">Reference proteome</keyword>
<gene>
    <name evidence="10" type="primary">MAP2</name>
</gene>
<reference evidence="10" key="1">
    <citation type="submission" date="2025-08" db="UniProtKB">
        <authorList>
            <consortium name="Ensembl"/>
        </authorList>
    </citation>
    <scope>IDENTIFICATION</scope>
</reference>
<feature type="compositionally biased region" description="Polar residues" evidence="8">
    <location>
        <begin position="298"/>
        <end position="317"/>
    </location>
</feature>
<sequence>MAEERKDEAKSPHWTSSQLTEASSHPHSPELKDQGAAGAGLVRSANGFPFREDEEQQGTYSRTKENGINGELSTGDRETAEEVSARIVQVVTAEAVAVLKGEQEKEAQHKDQPGAPPLAVEESANLPPSPPPSPAAEQTGPLEEGKGLPGAATASLSKIPASKSRAKSLLPPRPSSACSLTTKKATFLDTDSYYVRPSSAGPRDCLPYSKSDAKDGVSKSPEKRSSLPRPSSILPPRRGLSGDRDREENSLSLTTSLSSSVRRTTRSEPIRSRTGKSGTSTPTTPGSTAITPGTPPSYSSRTPGTPGTPSYSRTPHTPGTPKSAILVPTEKKIAIIRTPPKSPATPKQLRVINQPLPDLKNVRSKIGSTDNIKYQPKGGQVRILNKKIDFSDIQSRCGSRDNIKHSAGGGNVQIVTKKIDLSHVTSKCGSLKNIHHKPGGGRVKIESVKLDFKEKAQAKVGSLENAHHVPGGGNVKIDSQKLNFREHAKARVDHGAEIITQSPGRSSVASPRRLSNVSSSGSINLLESPQLATLAEDVTAALAKQGL</sequence>
<proteinExistence type="predicted"/>
<comment type="subcellular location">
    <subcellularLocation>
        <location evidence="1 7">Cytoplasm</location>
        <location evidence="1 7">Cytoskeleton</location>
    </subcellularLocation>
</comment>
<dbReference type="PANTHER" id="PTHR11501">
    <property type="entry name" value="MICROTUBULE-ASSOCIATED PROTEIN"/>
    <property type="match status" value="1"/>
</dbReference>
<name>A0A8C6ZAZ3_NOTPE</name>
<keyword evidence="6 7" id="KW-0206">Cytoskeleton</keyword>
<feature type="region of interest" description="Disordered" evidence="8">
    <location>
        <begin position="101"/>
        <end position="326"/>
    </location>
</feature>
<dbReference type="InterPro" id="IPR001084">
    <property type="entry name" value="MAP_tubulin-bd_rpt"/>
</dbReference>
<feature type="compositionally biased region" description="Low complexity" evidence="8">
    <location>
        <begin position="227"/>
        <end position="239"/>
    </location>
</feature>
<dbReference type="InterPro" id="IPR018459">
    <property type="entry name" value="RII-bd_1"/>
</dbReference>
<feature type="compositionally biased region" description="Polar residues" evidence="8">
    <location>
        <begin position="13"/>
        <end position="26"/>
    </location>
</feature>
<evidence type="ECO:0000313" key="10">
    <source>
        <dbReference type="Ensembl" id="ENSNPEP00000012169.1"/>
    </source>
</evidence>
<dbReference type="Pfam" id="PF10522">
    <property type="entry name" value="RII_binding_1"/>
    <property type="match status" value="1"/>
</dbReference>
<evidence type="ECO:0000256" key="7">
    <source>
        <dbReference type="RuleBase" id="RU000686"/>
    </source>
</evidence>
<feature type="compositionally biased region" description="Basic and acidic residues" evidence="8">
    <location>
        <begin position="211"/>
        <end position="225"/>
    </location>
</feature>
<organism evidence="10 11">
    <name type="scientific">Nothoprocta perdicaria</name>
    <name type="common">Chilean tinamou</name>
    <name type="synonym">Crypturus perdicarius</name>
    <dbReference type="NCBI Taxonomy" id="30464"/>
    <lineage>
        <taxon>Eukaryota</taxon>
        <taxon>Metazoa</taxon>
        <taxon>Chordata</taxon>
        <taxon>Craniata</taxon>
        <taxon>Vertebrata</taxon>
        <taxon>Euteleostomi</taxon>
        <taxon>Archelosauria</taxon>
        <taxon>Archosauria</taxon>
        <taxon>Dinosauria</taxon>
        <taxon>Saurischia</taxon>
        <taxon>Theropoda</taxon>
        <taxon>Coelurosauria</taxon>
        <taxon>Aves</taxon>
        <taxon>Palaeognathae</taxon>
        <taxon>Tinamiformes</taxon>
        <taxon>Tinamidae</taxon>
        <taxon>Nothoprocta</taxon>
    </lineage>
</organism>
<feature type="compositionally biased region" description="Low complexity" evidence="8">
    <location>
        <begin position="250"/>
        <end position="262"/>
    </location>
</feature>
<keyword evidence="5" id="KW-0677">Repeat</keyword>
<feature type="compositionally biased region" description="Basic and acidic residues" evidence="8">
    <location>
        <begin position="240"/>
        <end position="249"/>
    </location>
</feature>
<dbReference type="GO" id="GO:0043005">
    <property type="term" value="C:neuron projection"/>
    <property type="evidence" value="ECO:0007669"/>
    <property type="project" value="TreeGrafter"/>
</dbReference>
<keyword evidence="2 7" id="KW-0963">Cytoplasm</keyword>
<feature type="domain" description="RII binding" evidence="9">
    <location>
        <begin position="78"/>
        <end position="96"/>
    </location>
</feature>
<keyword evidence="3" id="KW-0597">Phosphoprotein</keyword>
<evidence type="ECO:0000256" key="2">
    <source>
        <dbReference type="ARBA" id="ARBA00022490"/>
    </source>
</evidence>